<dbReference type="SUPFAM" id="SSF53756">
    <property type="entry name" value="UDP-Glycosyltransferase/glycogen phosphorylase"/>
    <property type="match status" value="1"/>
</dbReference>
<comment type="caution">
    <text evidence="3">The sequence shown here is derived from an EMBL/GenBank/DDBJ whole genome shotgun (WGS) entry which is preliminary data.</text>
</comment>
<reference evidence="3 4" key="1">
    <citation type="journal article" date="2013" name="Genome Announc.">
        <title>Draft Genome of the Marine Gammaproteobacterium Halomonas titanicae.</title>
        <authorList>
            <person name="Sanchez-Porro C."/>
            <person name="de la Haba R.R."/>
            <person name="Cruz-Hernandez N."/>
            <person name="Gonzalez J.M."/>
            <person name="Reyes-Guirao C."/>
            <person name="Navarro-Sampedro L."/>
            <person name="Carballo M."/>
            <person name="Ventosa A."/>
        </authorList>
    </citation>
    <scope>NUCLEOTIDE SEQUENCE [LARGE SCALE GENOMIC DNA]</scope>
    <source>
        <strain evidence="3 4">BH1</strain>
    </source>
</reference>
<feature type="domain" description="Glycosyltransferase subfamily 4-like N-terminal" evidence="2">
    <location>
        <begin position="106"/>
        <end position="276"/>
    </location>
</feature>
<dbReference type="InterPro" id="IPR001296">
    <property type="entry name" value="Glyco_trans_1"/>
</dbReference>
<dbReference type="EMBL" id="AOPO01000003">
    <property type="protein sequence ID" value="ELY21892.1"/>
    <property type="molecule type" value="Genomic_DNA"/>
</dbReference>
<accession>L9UAW5</accession>
<protein>
    <submittedName>
        <fullName evidence="3">Glycosyl transferase, group 1</fullName>
    </submittedName>
</protein>
<dbReference type="PANTHER" id="PTHR45947">
    <property type="entry name" value="SULFOQUINOVOSYL TRANSFERASE SQD2"/>
    <property type="match status" value="1"/>
</dbReference>
<dbReference type="Pfam" id="PF00534">
    <property type="entry name" value="Glycos_transf_1"/>
    <property type="match status" value="1"/>
</dbReference>
<dbReference type="GO" id="GO:0016757">
    <property type="term" value="F:glycosyltransferase activity"/>
    <property type="evidence" value="ECO:0007669"/>
    <property type="project" value="InterPro"/>
</dbReference>
<dbReference type="PATRIC" id="fig|1204738.3.peg.1505"/>
<evidence type="ECO:0000313" key="4">
    <source>
        <dbReference type="Proteomes" id="UP000011651"/>
    </source>
</evidence>
<dbReference type="InterPro" id="IPR050194">
    <property type="entry name" value="Glycosyltransferase_grp1"/>
</dbReference>
<gene>
    <name evidence="3" type="ORF">HALTITAN_1000</name>
</gene>
<keyword evidence="3" id="KW-0808">Transferase</keyword>
<evidence type="ECO:0000313" key="3">
    <source>
        <dbReference type="EMBL" id="ELY21892.1"/>
    </source>
</evidence>
<sequence>MHGIYLSALAVIRQSWTQDSLFVSCHKSQNNMPQRRRPSLNSPLSDQEVAALTQLANGNALHLQRKAEREARLASTLTLHSAASTTETPLSGMKILMISDVYFPRVNGVSTSIASFRSALERLGHTVMLICPDYPVGQVDEPGVLRIRSRQVPGDPEDRMMRYRDLIALAPQLAAEAFDLIHVHTPFTAHYAGVALGRRLGLPVVATYHTLFEEYVHHYIRWLPRRWLRLAARRLSVRQCQQLDALVAPSRAMQEALTRYGVTTPSTVIPTGLSLESFCHPQGTQDDSDFRAHYDLPTDARLLLYVGRAAFEKNIDFLIDMLPKVLAEHPNTRLIITGEGPAHDWLVRRAQEVGVAESVLFLGYLNRSGPLQAAYRAADVFVFASRTETQGLVLLEAMALGTPVVSTAMMGTLDVLKEGEGCLIAEDNHDDFTTKVNCLLSDEDLRQQLAESAQVYAASWHEDAKSAELMSLYRRLAAERLANTRK</sequence>
<organism evidence="3 4">
    <name type="scientific">Vreelandella titanicae BH1</name>
    <dbReference type="NCBI Taxonomy" id="1204738"/>
    <lineage>
        <taxon>Bacteria</taxon>
        <taxon>Pseudomonadati</taxon>
        <taxon>Pseudomonadota</taxon>
        <taxon>Gammaproteobacteria</taxon>
        <taxon>Oceanospirillales</taxon>
        <taxon>Halomonadaceae</taxon>
        <taxon>Vreelandella</taxon>
    </lineage>
</organism>
<evidence type="ECO:0000259" key="1">
    <source>
        <dbReference type="Pfam" id="PF00534"/>
    </source>
</evidence>
<feature type="domain" description="Glycosyl transferase family 1" evidence="1">
    <location>
        <begin position="289"/>
        <end position="454"/>
    </location>
</feature>
<proteinExistence type="predicted"/>
<dbReference type="Proteomes" id="UP000011651">
    <property type="component" value="Unassembled WGS sequence"/>
</dbReference>
<dbReference type="InterPro" id="IPR028098">
    <property type="entry name" value="Glyco_trans_4-like_N"/>
</dbReference>
<dbReference type="PANTHER" id="PTHR45947:SF3">
    <property type="entry name" value="SULFOQUINOVOSYL TRANSFERASE SQD2"/>
    <property type="match status" value="1"/>
</dbReference>
<dbReference type="AlphaFoldDB" id="L9UAW5"/>
<dbReference type="Pfam" id="PF13439">
    <property type="entry name" value="Glyco_transf_4"/>
    <property type="match status" value="1"/>
</dbReference>
<dbReference type="Gene3D" id="3.40.50.2000">
    <property type="entry name" value="Glycogen Phosphorylase B"/>
    <property type="match status" value="2"/>
</dbReference>
<name>L9UAW5_9GAMM</name>
<evidence type="ECO:0000259" key="2">
    <source>
        <dbReference type="Pfam" id="PF13439"/>
    </source>
</evidence>